<feature type="compositionally biased region" description="Basic and acidic residues" evidence="1">
    <location>
        <begin position="131"/>
        <end position="144"/>
    </location>
</feature>
<reference evidence="2 3" key="1">
    <citation type="journal article" date="2005" name="PLoS Biol.">
        <title>The genomes of Oryza sativa: a history of duplications.</title>
        <authorList>
            <person name="Yu J."/>
            <person name="Wang J."/>
            <person name="Lin W."/>
            <person name="Li S."/>
            <person name="Li H."/>
            <person name="Zhou J."/>
            <person name="Ni P."/>
            <person name="Dong W."/>
            <person name="Hu S."/>
            <person name="Zeng C."/>
            <person name="Zhang J."/>
            <person name="Zhang Y."/>
            <person name="Li R."/>
            <person name="Xu Z."/>
            <person name="Li S."/>
            <person name="Li X."/>
            <person name="Zheng H."/>
            <person name="Cong L."/>
            <person name="Lin L."/>
            <person name="Yin J."/>
            <person name="Geng J."/>
            <person name="Li G."/>
            <person name="Shi J."/>
            <person name="Liu J."/>
            <person name="Lv H."/>
            <person name="Li J."/>
            <person name="Wang J."/>
            <person name="Deng Y."/>
            <person name="Ran L."/>
            <person name="Shi X."/>
            <person name="Wang X."/>
            <person name="Wu Q."/>
            <person name="Li C."/>
            <person name="Ren X."/>
            <person name="Wang J."/>
            <person name="Wang X."/>
            <person name="Li D."/>
            <person name="Liu D."/>
            <person name="Zhang X."/>
            <person name="Ji Z."/>
            <person name="Zhao W."/>
            <person name="Sun Y."/>
            <person name="Zhang Z."/>
            <person name="Bao J."/>
            <person name="Han Y."/>
            <person name="Dong L."/>
            <person name="Ji J."/>
            <person name="Chen P."/>
            <person name="Wu S."/>
            <person name="Liu J."/>
            <person name="Xiao Y."/>
            <person name="Bu D."/>
            <person name="Tan J."/>
            <person name="Yang L."/>
            <person name="Ye C."/>
            <person name="Zhang J."/>
            <person name="Xu J."/>
            <person name="Zhou Y."/>
            <person name="Yu Y."/>
            <person name="Zhang B."/>
            <person name="Zhuang S."/>
            <person name="Wei H."/>
            <person name="Liu B."/>
            <person name="Lei M."/>
            <person name="Yu H."/>
            <person name="Li Y."/>
            <person name="Xu H."/>
            <person name="Wei S."/>
            <person name="He X."/>
            <person name="Fang L."/>
            <person name="Zhang Z."/>
            <person name="Zhang Y."/>
            <person name="Huang X."/>
            <person name="Su Z."/>
            <person name="Tong W."/>
            <person name="Li J."/>
            <person name="Tong Z."/>
            <person name="Li S."/>
            <person name="Ye J."/>
            <person name="Wang L."/>
            <person name="Fang L."/>
            <person name="Lei T."/>
            <person name="Chen C."/>
            <person name="Chen H."/>
            <person name="Xu Z."/>
            <person name="Li H."/>
            <person name="Huang H."/>
            <person name="Zhang F."/>
            <person name="Xu H."/>
            <person name="Li N."/>
            <person name="Zhao C."/>
            <person name="Li S."/>
            <person name="Dong L."/>
            <person name="Huang Y."/>
            <person name="Li L."/>
            <person name="Xi Y."/>
            <person name="Qi Q."/>
            <person name="Li W."/>
            <person name="Zhang B."/>
            <person name="Hu W."/>
            <person name="Zhang Y."/>
            <person name="Tian X."/>
            <person name="Jiao Y."/>
            <person name="Liang X."/>
            <person name="Jin J."/>
            <person name="Gao L."/>
            <person name="Zheng W."/>
            <person name="Hao B."/>
            <person name="Liu S."/>
            <person name="Wang W."/>
            <person name="Yuan L."/>
            <person name="Cao M."/>
            <person name="McDermott J."/>
            <person name="Samudrala R."/>
            <person name="Wang J."/>
            <person name="Wong G.K."/>
            <person name="Yang H."/>
        </authorList>
    </citation>
    <scope>NUCLEOTIDE SEQUENCE [LARGE SCALE GENOMIC DNA]</scope>
    <source>
        <strain evidence="3">cv. 93-11</strain>
    </source>
</reference>
<feature type="region of interest" description="Disordered" evidence="1">
    <location>
        <begin position="106"/>
        <end position="144"/>
    </location>
</feature>
<feature type="compositionally biased region" description="Acidic residues" evidence="1">
    <location>
        <begin position="117"/>
        <end position="130"/>
    </location>
</feature>
<keyword evidence="3" id="KW-1185">Reference proteome</keyword>
<dbReference type="HOGENOM" id="CLU_1672171_0_0_1"/>
<gene>
    <name evidence="2" type="ORF">OsI_01793</name>
</gene>
<evidence type="ECO:0000256" key="1">
    <source>
        <dbReference type="SAM" id="MobiDB-lite"/>
    </source>
</evidence>
<evidence type="ECO:0000313" key="3">
    <source>
        <dbReference type="Proteomes" id="UP000007015"/>
    </source>
</evidence>
<protein>
    <submittedName>
        <fullName evidence="2">Uncharacterized protein</fullName>
    </submittedName>
</protein>
<sequence length="158" mass="17327">MACTVTGQQHHERGLAEQLALTRRRRDARSHAGVVQPAEPRQHQDQRAQCGAEEEEKLGDGEVRGAGRAPSHIAPSRAQAFVISCSSRTGTAAACARLAAIVSFSSDQCDAQRGDEGERDEGEDGEDDEPHVDHEQGRVGYHHDDEPHVNFFRCSCWD</sequence>
<dbReference type="Gramene" id="BGIOSGA001711-TA">
    <property type="protein sequence ID" value="BGIOSGA001711-PA"/>
    <property type="gene ID" value="BGIOSGA001711"/>
</dbReference>
<proteinExistence type="predicted"/>
<dbReference type="Proteomes" id="UP000007015">
    <property type="component" value="Chromosome 1"/>
</dbReference>
<dbReference type="AlphaFoldDB" id="A2WPL1"/>
<organism evidence="2 3">
    <name type="scientific">Oryza sativa subsp. indica</name>
    <name type="common">Rice</name>
    <dbReference type="NCBI Taxonomy" id="39946"/>
    <lineage>
        <taxon>Eukaryota</taxon>
        <taxon>Viridiplantae</taxon>
        <taxon>Streptophyta</taxon>
        <taxon>Embryophyta</taxon>
        <taxon>Tracheophyta</taxon>
        <taxon>Spermatophyta</taxon>
        <taxon>Magnoliopsida</taxon>
        <taxon>Liliopsida</taxon>
        <taxon>Poales</taxon>
        <taxon>Poaceae</taxon>
        <taxon>BOP clade</taxon>
        <taxon>Oryzoideae</taxon>
        <taxon>Oryzeae</taxon>
        <taxon>Oryzinae</taxon>
        <taxon>Oryza</taxon>
        <taxon>Oryza sativa</taxon>
    </lineage>
</organism>
<name>A2WPL1_ORYSI</name>
<evidence type="ECO:0000313" key="2">
    <source>
        <dbReference type="EMBL" id="EAY73907.1"/>
    </source>
</evidence>
<feature type="region of interest" description="Disordered" evidence="1">
    <location>
        <begin position="21"/>
        <end position="76"/>
    </location>
</feature>
<accession>A2WPL1</accession>
<dbReference type="EMBL" id="CM000126">
    <property type="protein sequence ID" value="EAY73907.1"/>
    <property type="molecule type" value="Genomic_DNA"/>
</dbReference>